<feature type="domain" description="HTH lysR-type" evidence="5">
    <location>
        <begin position="3"/>
        <end position="60"/>
    </location>
</feature>
<dbReference type="SUPFAM" id="SSF53850">
    <property type="entry name" value="Periplasmic binding protein-like II"/>
    <property type="match status" value="1"/>
</dbReference>
<dbReference type="InterPro" id="IPR036388">
    <property type="entry name" value="WH-like_DNA-bd_sf"/>
</dbReference>
<proteinExistence type="inferred from homology"/>
<dbReference type="Gene3D" id="3.40.190.290">
    <property type="match status" value="1"/>
</dbReference>
<evidence type="ECO:0000313" key="6">
    <source>
        <dbReference type="EMBL" id="MQQ10321.1"/>
    </source>
</evidence>
<evidence type="ECO:0000256" key="2">
    <source>
        <dbReference type="ARBA" id="ARBA00023015"/>
    </source>
</evidence>
<name>A0A843YHI8_9RHOB</name>
<sequence>MQLDWDDIRVFLEIERTGRLSQAGKRLGVSHTTVARRLRQLEDEAGCTLFEPSQDGLVLTEAGALILEKAQDMENAASAVADMLGRYNNSHTGRVRVGAPDGFGNAVLSHVLPELIRSAPGYEVELVPVPAHHKLWRRDVDIAVSLDRPQTGRVVMRKLIDYDLRLYAHPDLLPDQPLGRGDLIDFPFVGYIDALLYTAELDFNRHISDELRVVYKGATVKAQLDAVRAGIGMGVLPCFIARNHGLVPVLPDEITFCRSYWLLYPEDYKHLERIRTVSGFIYDQTQKIADLFRFSPDGEATAAKK</sequence>
<dbReference type="SUPFAM" id="SSF46785">
    <property type="entry name" value="Winged helix' DNA-binding domain"/>
    <property type="match status" value="1"/>
</dbReference>
<dbReference type="Pfam" id="PF03466">
    <property type="entry name" value="LysR_substrate"/>
    <property type="match status" value="1"/>
</dbReference>
<evidence type="ECO:0000256" key="3">
    <source>
        <dbReference type="ARBA" id="ARBA00023125"/>
    </source>
</evidence>
<reference evidence="6 7" key="1">
    <citation type="submission" date="2019-10" db="EMBL/GenBank/DDBJ databases">
        <title>Epibacterium sp. nov., isolated from seawater.</title>
        <authorList>
            <person name="Zhang X."/>
            <person name="Li N."/>
        </authorList>
    </citation>
    <scope>NUCLEOTIDE SEQUENCE [LARGE SCALE GENOMIC DNA]</scope>
    <source>
        <strain evidence="6 7">SM1979</strain>
    </source>
</reference>
<evidence type="ECO:0000256" key="1">
    <source>
        <dbReference type="ARBA" id="ARBA00009437"/>
    </source>
</evidence>
<organism evidence="6 7">
    <name type="scientific">Tritonibacter litoralis</name>
    <dbReference type="NCBI Taxonomy" id="2662264"/>
    <lineage>
        <taxon>Bacteria</taxon>
        <taxon>Pseudomonadati</taxon>
        <taxon>Pseudomonadota</taxon>
        <taxon>Alphaproteobacteria</taxon>
        <taxon>Rhodobacterales</taxon>
        <taxon>Paracoccaceae</taxon>
        <taxon>Tritonibacter</taxon>
    </lineage>
</organism>
<keyword evidence="3" id="KW-0238">DNA-binding</keyword>
<dbReference type="PANTHER" id="PTHR30579:SF3">
    <property type="entry name" value="TRANSCRIPTIONAL REGULATORY PROTEIN"/>
    <property type="match status" value="1"/>
</dbReference>
<dbReference type="PANTHER" id="PTHR30579">
    <property type="entry name" value="TRANSCRIPTIONAL REGULATOR"/>
    <property type="match status" value="1"/>
</dbReference>
<gene>
    <name evidence="6" type="ORF">GFB49_17780</name>
</gene>
<dbReference type="Gene3D" id="1.10.10.10">
    <property type="entry name" value="Winged helix-like DNA-binding domain superfamily/Winged helix DNA-binding domain"/>
    <property type="match status" value="1"/>
</dbReference>
<comment type="caution">
    <text evidence="6">The sequence shown here is derived from an EMBL/GenBank/DDBJ whole genome shotgun (WGS) entry which is preliminary data.</text>
</comment>
<dbReference type="AlphaFoldDB" id="A0A843YHI8"/>
<evidence type="ECO:0000256" key="4">
    <source>
        <dbReference type="ARBA" id="ARBA00023163"/>
    </source>
</evidence>
<evidence type="ECO:0000259" key="5">
    <source>
        <dbReference type="PROSITE" id="PS50931"/>
    </source>
</evidence>
<dbReference type="EMBL" id="WIBF01000014">
    <property type="protein sequence ID" value="MQQ10321.1"/>
    <property type="molecule type" value="Genomic_DNA"/>
</dbReference>
<dbReference type="Proteomes" id="UP000444174">
    <property type="component" value="Unassembled WGS sequence"/>
</dbReference>
<comment type="similarity">
    <text evidence="1">Belongs to the LysR transcriptional regulatory family.</text>
</comment>
<keyword evidence="2" id="KW-0805">Transcription regulation</keyword>
<keyword evidence="7" id="KW-1185">Reference proteome</keyword>
<keyword evidence="4" id="KW-0804">Transcription</keyword>
<dbReference type="RefSeq" id="WP_194269391.1">
    <property type="nucleotide sequence ID" value="NZ_WIBF01000014.1"/>
</dbReference>
<dbReference type="InterPro" id="IPR000847">
    <property type="entry name" value="LysR_HTH_N"/>
</dbReference>
<accession>A0A843YHI8</accession>
<dbReference type="GO" id="GO:0003677">
    <property type="term" value="F:DNA binding"/>
    <property type="evidence" value="ECO:0007669"/>
    <property type="project" value="UniProtKB-KW"/>
</dbReference>
<dbReference type="GO" id="GO:0003700">
    <property type="term" value="F:DNA-binding transcription factor activity"/>
    <property type="evidence" value="ECO:0007669"/>
    <property type="project" value="InterPro"/>
</dbReference>
<dbReference type="InterPro" id="IPR036390">
    <property type="entry name" value="WH_DNA-bd_sf"/>
</dbReference>
<dbReference type="InterPro" id="IPR050176">
    <property type="entry name" value="LTTR"/>
</dbReference>
<dbReference type="PROSITE" id="PS50931">
    <property type="entry name" value="HTH_LYSR"/>
    <property type="match status" value="1"/>
</dbReference>
<dbReference type="Pfam" id="PF00126">
    <property type="entry name" value="HTH_1"/>
    <property type="match status" value="1"/>
</dbReference>
<protein>
    <submittedName>
        <fullName evidence="6">LysR family transcriptional regulator</fullName>
    </submittedName>
</protein>
<evidence type="ECO:0000313" key="7">
    <source>
        <dbReference type="Proteomes" id="UP000444174"/>
    </source>
</evidence>
<dbReference type="InterPro" id="IPR005119">
    <property type="entry name" value="LysR_subst-bd"/>
</dbReference>